<evidence type="ECO:0000313" key="2">
    <source>
        <dbReference type="EMBL" id="NEK72052.1"/>
    </source>
</evidence>
<dbReference type="PROSITE" id="PS51257">
    <property type="entry name" value="PROKAR_LIPOPROTEIN"/>
    <property type="match status" value="1"/>
</dbReference>
<name>A0A6B3KII4_XANEU</name>
<proteinExistence type="predicted"/>
<accession>A0A6B3KII4</accession>
<organism evidence="2">
    <name type="scientific">Xanthomonas euvesicatoria</name>
    <dbReference type="NCBI Taxonomy" id="456327"/>
    <lineage>
        <taxon>Bacteria</taxon>
        <taxon>Pseudomonadati</taxon>
        <taxon>Pseudomonadota</taxon>
        <taxon>Gammaproteobacteria</taxon>
        <taxon>Lysobacterales</taxon>
        <taxon>Lysobacteraceae</taxon>
        <taxon>Xanthomonas</taxon>
    </lineage>
</organism>
<dbReference type="RefSeq" id="WP_011347762.1">
    <property type="nucleotide sequence ID" value="NZ_CP018467.1"/>
</dbReference>
<protein>
    <submittedName>
        <fullName evidence="2">Uncharacterized protein</fullName>
    </submittedName>
</protein>
<feature type="compositionally biased region" description="Polar residues" evidence="1">
    <location>
        <begin position="49"/>
        <end position="61"/>
    </location>
</feature>
<reference evidence="2" key="1">
    <citation type="submission" date="2019-11" db="EMBL/GenBank/DDBJ databases">
        <title>Genome-resolved metagenomics to study the prevalence of co-infection and intraspecific heterogeneity among plant pathogen metapopulations.</title>
        <authorList>
            <person name="Newberry E."/>
            <person name="Bhandari R."/>
            <person name="Kemble J."/>
            <person name="Sikora E."/>
            <person name="Potnis N."/>
        </authorList>
    </citation>
    <scope>NUCLEOTIDE SEQUENCE</scope>
    <source>
        <strain evidence="2">Xe_Pep_Tuscaloosa_18b</strain>
    </source>
</reference>
<gene>
    <name evidence="2" type="ORF">G3W62_04435</name>
</gene>
<feature type="region of interest" description="Disordered" evidence="1">
    <location>
        <begin position="37"/>
        <end position="61"/>
    </location>
</feature>
<evidence type="ECO:0000256" key="1">
    <source>
        <dbReference type="SAM" id="MobiDB-lite"/>
    </source>
</evidence>
<dbReference type="AlphaFoldDB" id="A0A6B3KII4"/>
<dbReference type="EMBL" id="JAAGYV010000018">
    <property type="protein sequence ID" value="NEK72052.1"/>
    <property type="molecule type" value="Genomic_DNA"/>
</dbReference>
<comment type="caution">
    <text evidence="2">The sequence shown here is derived from an EMBL/GenBank/DDBJ whole genome shotgun (WGS) entry which is preliminary data.</text>
</comment>
<sequence length="253" mass="27723">MREVKIALVGFSLATFLASLSGLGLLATLSSCDAKEQGKPTKAPRTLESAAQVQDSASRSLSYSYGPNELLPDGTGKEVRAAGLINCSTERIRSHLLMRCSSGSGVFEGLSYESVSVLLGPQGSRIGDGSWRVPKLSEVEFADLAYMGVEYLLGPLSYPPSPDPEFRNRYDYVLATRGWVPDAQCWDSDTFPRRYFKRNSDHMLVLAPINGYMLLSLYRSEASLVAVQFSLLAEYHPDAVNKVEALARRSAPR</sequence>